<dbReference type="STRING" id="10195.A0A3M7T322"/>
<dbReference type="AlphaFoldDB" id="A0A3M7T322"/>
<proteinExistence type="predicted"/>
<feature type="domain" description="ARF7 effector protein C-terminal" evidence="2">
    <location>
        <begin position="28"/>
        <end position="120"/>
    </location>
</feature>
<dbReference type="OrthoDB" id="5984406at2759"/>
<dbReference type="Proteomes" id="UP000276133">
    <property type="component" value="Unassembled WGS sequence"/>
</dbReference>
<feature type="compositionally biased region" description="Polar residues" evidence="1">
    <location>
        <begin position="1"/>
        <end position="18"/>
    </location>
</feature>
<dbReference type="Pfam" id="PF14949">
    <property type="entry name" value="ARF7EP_C"/>
    <property type="match status" value="1"/>
</dbReference>
<evidence type="ECO:0000256" key="1">
    <source>
        <dbReference type="SAM" id="MobiDB-lite"/>
    </source>
</evidence>
<dbReference type="PANTHER" id="PTHR46536:SF3">
    <property type="entry name" value="ARF7 EFFECTOR PROTEIN C-TERMINAL DOMAIN-CONTAINING PROTEIN"/>
    <property type="match status" value="1"/>
</dbReference>
<comment type="caution">
    <text evidence="3">The sequence shown here is derived from an EMBL/GenBank/DDBJ whole genome shotgun (WGS) entry which is preliminary data.</text>
</comment>
<reference evidence="3 4" key="1">
    <citation type="journal article" date="2018" name="Sci. Rep.">
        <title>Genomic signatures of local adaptation to the degree of environmental predictability in rotifers.</title>
        <authorList>
            <person name="Franch-Gras L."/>
            <person name="Hahn C."/>
            <person name="Garcia-Roger E.M."/>
            <person name="Carmona M.J."/>
            <person name="Serra M."/>
            <person name="Gomez A."/>
        </authorList>
    </citation>
    <scope>NUCLEOTIDE SEQUENCE [LARGE SCALE GENOMIC DNA]</scope>
    <source>
        <strain evidence="3">HYR1</strain>
    </source>
</reference>
<sequence>MFASDPGSTSPKTSTERTQTIEKTRISKTLRGLQFMNPGSKFNFEAQGKRKIRCPTQFDSGTKPLYDDEGKILESKQDICDCLRKGCPGCHFPCKQCKSTKCGNKCRCNRTWYYEKIEIEGLSKTLEMHID</sequence>
<evidence type="ECO:0000259" key="2">
    <source>
        <dbReference type="Pfam" id="PF14949"/>
    </source>
</evidence>
<evidence type="ECO:0000313" key="4">
    <source>
        <dbReference type="Proteomes" id="UP000276133"/>
    </source>
</evidence>
<dbReference type="InterPro" id="IPR029264">
    <property type="entry name" value="ARF7EP_C"/>
</dbReference>
<accession>A0A3M7T322</accession>
<dbReference type="PANTHER" id="PTHR46536">
    <property type="entry name" value="ARL14 EFFECTOR PROTEIN"/>
    <property type="match status" value="1"/>
</dbReference>
<feature type="region of interest" description="Disordered" evidence="1">
    <location>
        <begin position="1"/>
        <end position="20"/>
    </location>
</feature>
<keyword evidence="4" id="KW-1185">Reference proteome</keyword>
<name>A0A3M7T322_BRAPC</name>
<organism evidence="3 4">
    <name type="scientific">Brachionus plicatilis</name>
    <name type="common">Marine rotifer</name>
    <name type="synonym">Brachionus muelleri</name>
    <dbReference type="NCBI Taxonomy" id="10195"/>
    <lineage>
        <taxon>Eukaryota</taxon>
        <taxon>Metazoa</taxon>
        <taxon>Spiralia</taxon>
        <taxon>Gnathifera</taxon>
        <taxon>Rotifera</taxon>
        <taxon>Eurotatoria</taxon>
        <taxon>Monogononta</taxon>
        <taxon>Pseudotrocha</taxon>
        <taxon>Ploima</taxon>
        <taxon>Brachionidae</taxon>
        <taxon>Brachionus</taxon>
    </lineage>
</organism>
<protein>
    <submittedName>
        <fullName evidence="3">ARL14 effector</fullName>
    </submittedName>
</protein>
<evidence type="ECO:0000313" key="3">
    <source>
        <dbReference type="EMBL" id="RNA42327.1"/>
    </source>
</evidence>
<gene>
    <name evidence="3" type="ORF">BpHYR1_040479</name>
</gene>
<dbReference type="EMBL" id="REGN01000382">
    <property type="protein sequence ID" value="RNA42327.1"/>
    <property type="molecule type" value="Genomic_DNA"/>
</dbReference>